<dbReference type="Proteomes" id="UP001629274">
    <property type="component" value="Unassembled WGS sequence"/>
</dbReference>
<proteinExistence type="predicted"/>
<name>A0ABW9BSA4_9BURK</name>
<sequence>PRATDINHQHSNYPAPLRSASLHQQQRNEIMESERHVVNPLRAIFFRKLSGTETGTITTPSN</sequence>
<reference evidence="2 3" key="1">
    <citation type="journal article" date="2024" name="Chem. Sci.">
        <title>Discovery of megapolipeptins by genome mining of a Burkholderiales bacteria collection.</title>
        <authorList>
            <person name="Paulo B.S."/>
            <person name="Recchia M.J.J."/>
            <person name="Lee S."/>
            <person name="Fergusson C.H."/>
            <person name="Romanowski S.B."/>
            <person name="Hernandez A."/>
            <person name="Krull N."/>
            <person name="Liu D.Y."/>
            <person name="Cavanagh H."/>
            <person name="Bos A."/>
            <person name="Gray C.A."/>
            <person name="Murphy B.T."/>
            <person name="Linington R.G."/>
            <person name="Eustaquio A.S."/>
        </authorList>
    </citation>
    <scope>NUCLEOTIDE SEQUENCE [LARGE SCALE GENOMIC DNA]</scope>
    <source>
        <strain evidence="2 3">RL17-351-BIE-A</strain>
    </source>
</reference>
<gene>
    <name evidence="2" type="ORF">PQR03_29370</name>
</gene>
<dbReference type="EMBL" id="JAQQDR010000012">
    <property type="protein sequence ID" value="MFM0242263.1"/>
    <property type="molecule type" value="Genomic_DNA"/>
</dbReference>
<evidence type="ECO:0000313" key="2">
    <source>
        <dbReference type="EMBL" id="MFM0242263.1"/>
    </source>
</evidence>
<feature type="region of interest" description="Disordered" evidence="1">
    <location>
        <begin position="1"/>
        <end position="24"/>
    </location>
</feature>
<evidence type="ECO:0000313" key="3">
    <source>
        <dbReference type="Proteomes" id="UP001629274"/>
    </source>
</evidence>
<comment type="caution">
    <text evidence="2">The sequence shown here is derived from an EMBL/GenBank/DDBJ whole genome shotgun (WGS) entry which is preliminary data.</text>
</comment>
<dbReference type="RefSeq" id="WP_408264562.1">
    <property type="nucleotide sequence ID" value="NZ_JAQQCK010000024.1"/>
</dbReference>
<organism evidence="2 3">
    <name type="scientific">Paraburkholderia phytofirmans</name>
    <dbReference type="NCBI Taxonomy" id="261302"/>
    <lineage>
        <taxon>Bacteria</taxon>
        <taxon>Pseudomonadati</taxon>
        <taxon>Pseudomonadota</taxon>
        <taxon>Betaproteobacteria</taxon>
        <taxon>Burkholderiales</taxon>
        <taxon>Burkholderiaceae</taxon>
        <taxon>Paraburkholderia</taxon>
    </lineage>
</organism>
<keyword evidence="3" id="KW-1185">Reference proteome</keyword>
<feature type="non-terminal residue" evidence="2">
    <location>
        <position position="1"/>
    </location>
</feature>
<accession>A0ABW9BSA4</accession>
<protein>
    <submittedName>
        <fullName evidence="2">Uncharacterized protein</fullName>
    </submittedName>
</protein>
<evidence type="ECO:0000256" key="1">
    <source>
        <dbReference type="SAM" id="MobiDB-lite"/>
    </source>
</evidence>